<dbReference type="AlphaFoldDB" id="A0A8J6TSL7"/>
<feature type="transmembrane region" description="Helical" evidence="8">
    <location>
        <begin position="12"/>
        <end position="30"/>
    </location>
</feature>
<keyword evidence="8" id="KW-0812">Transmembrane</keyword>
<keyword evidence="3" id="KW-0808">Transferase</keyword>
<dbReference type="EC" id="2.7.11.1" evidence="1"/>
<dbReference type="InterPro" id="IPR007890">
    <property type="entry name" value="CHASE2"/>
</dbReference>
<keyword evidence="8" id="KW-0472">Membrane</keyword>
<dbReference type="SUPFAM" id="SSF56112">
    <property type="entry name" value="Protein kinase-like (PK-like)"/>
    <property type="match status" value="1"/>
</dbReference>
<dbReference type="InterPro" id="IPR000719">
    <property type="entry name" value="Prot_kinase_dom"/>
</dbReference>
<feature type="domain" description="Protein kinase" evidence="9">
    <location>
        <begin position="569"/>
        <end position="830"/>
    </location>
</feature>
<dbReference type="InterPro" id="IPR008271">
    <property type="entry name" value="Ser/Thr_kinase_AS"/>
</dbReference>
<keyword evidence="5" id="KW-0418">Kinase</keyword>
<protein>
    <recommendedName>
        <fullName evidence="1">non-specific serine/threonine protein kinase</fullName>
        <ecNumber evidence="1">2.7.11.1</ecNumber>
    </recommendedName>
</protein>
<dbReference type="Proteomes" id="UP000605201">
    <property type="component" value="Unassembled WGS sequence"/>
</dbReference>
<dbReference type="PROSITE" id="PS00107">
    <property type="entry name" value="PROTEIN_KINASE_ATP"/>
    <property type="match status" value="1"/>
</dbReference>
<dbReference type="FunFam" id="1.10.510.10:FF:000021">
    <property type="entry name" value="Serine/threonine protein kinase"/>
    <property type="match status" value="1"/>
</dbReference>
<feature type="transmembrane region" description="Helical" evidence="8">
    <location>
        <begin position="394"/>
        <end position="414"/>
    </location>
</feature>
<keyword evidence="6 7" id="KW-0067">ATP-binding</keyword>
<evidence type="ECO:0000313" key="10">
    <source>
        <dbReference type="EMBL" id="MBC8432335.1"/>
    </source>
</evidence>
<dbReference type="Pfam" id="PF00069">
    <property type="entry name" value="Pkinase"/>
    <property type="match status" value="1"/>
</dbReference>
<gene>
    <name evidence="10" type="ORF">H8D96_10495</name>
</gene>
<evidence type="ECO:0000256" key="8">
    <source>
        <dbReference type="SAM" id="Phobius"/>
    </source>
</evidence>
<keyword evidence="8" id="KW-1133">Transmembrane helix</keyword>
<dbReference type="EMBL" id="JACNIG010000217">
    <property type="protein sequence ID" value="MBC8432335.1"/>
    <property type="molecule type" value="Genomic_DNA"/>
</dbReference>
<feature type="transmembrane region" description="Helical" evidence="8">
    <location>
        <begin position="420"/>
        <end position="444"/>
    </location>
</feature>
<evidence type="ECO:0000256" key="6">
    <source>
        <dbReference type="ARBA" id="ARBA00022840"/>
    </source>
</evidence>
<feature type="binding site" evidence="7">
    <location>
        <position position="598"/>
    </location>
    <ligand>
        <name>ATP</name>
        <dbReference type="ChEBI" id="CHEBI:30616"/>
    </ligand>
</feature>
<evidence type="ECO:0000313" key="11">
    <source>
        <dbReference type="Proteomes" id="UP000605201"/>
    </source>
</evidence>
<dbReference type="GO" id="GO:0005524">
    <property type="term" value="F:ATP binding"/>
    <property type="evidence" value="ECO:0007669"/>
    <property type="project" value="UniProtKB-UniRule"/>
</dbReference>
<dbReference type="GO" id="GO:0004674">
    <property type="term" value="F:protein serine/threonine kinase activity"/>
    <property type="evidence" value="ECO:0007669"/>
    <property type="project" value="UniProtKB-KW"/>
</dbReference>
<keyword evidence="4 7" id="KW-0547">Nucleotide-binding</keyword>
<dbReference type="InterPro" id="IPR011009">
    <property type="entry name" value="Kinase-like_dom_sf"/>
</dbReference>
<evidence type="ECO:0000256" key="3">
    <source>
        <dbReference type="ARBA" id="ARBA00022679"/>
    </source>
</evidence>
<keyword evidence="2" id="KW-0723">Serine/threonine-protein kinase</keyword>
<dbReference type="CDD" id="cd14014">
    <property type="entry name" value="STKc_PknB_like"/>
    <property type="match status" value="1"/>
</dbReference>
<dbReference type="Gene3D" id="3.30.200.20">
    <property type="entry name" value="Phosphorylase Kinase, domain 1"/>
    <property type="match status" value="1"/>
</dbReference>
<feature type="transmembrane region" description="Helical" evidence="8">
    <location>
        <begin position="367"/>
        <end position="387"/>
    </location>
</feature>
<dbReference type="PANTHER" id="PTHR43289:SF6">
    <property type="entry name" value="SERINE_THREONINE-PROTEIN KINASE NEKL-3"/>
    <property type="match status" value="1"/>
</dbReference>
<evidence type="ECO:0000256" key="2">
    <source>
        <dbReference type="ARBA" id="ARBA00022527"/>
    </source>
</evidence>
<dbReference type="PROSITE" id="PS00108">
    <property type="entry name" value="PROTEIN_KINASE_ST"/>
    <property type="match status" value="1"/>
</dbReference>
<evidence type="ECO:0000256" key="1">
    <source>
        <dbReference type="ARBA" id="ARBA00012513"/>
    </source>
</evidence>
<evidence type="ECO:0000256" key="4">
    <source>
        <dbReference type="ARBA" id="ARBA00022741"/>
    </source>
</evidence>
<evidence type="ECO:0000259" key="9">
    <source>
        <dbReference type="PROSITE" id="PS50011"/>
    </source>
</evidence>
<evidence type="ECO:0000256" key="5">
    <source>
        <dbReference type="ARBA" id="ARBA00022777"/>
    </source>
</evidence>
<organism evidence="10 11">
    <name type="scientific">Candidatus Desulfatibia vada</name>
    <dbReference type="NCBI Taxonomy" id="2841696"/>
    <lineage>
        <taxon>Bacteria</taxon>
        <taxon>Pseudomonadati</taxon>
        <taxon>Thermodesulfobacteriota</taxon>
        <taxon>Desulfobacteria</taxon>
        <taxon>Desulfobacterales</taxon>
        <taxon>Desulfobacterales incertae sedis</taxon>
        <taxon>Candidatus Desulfatibia</taxon>
    </lineage>
</organism>
<dbReference type="Gene3D" id="1.10.510.10">
    <property type="entry name" value="Transferase(Phosphotransferase) domain 1"/>
    <property type="match status" value="1"/>
</dbReference>
<evidence type="ECO:0000256" key="7">
    <source>
        <dbReference type="PROSITE-ProRule" id="PRU10141"/>
    </source>
</evidence>
<dbReference type="SMART" id="SM00220">
    <property type="entry name" value="S_TKc"/>
    <property type="match status" value="1"/>
</dbReference>
<dbReference type="Pfam" id="PF05226">
    <property type="entry name" value="CHASE2"/>
    <property type="match status" value="1"/>
</dbReference>
<dbReference type="InterPro" id="IPR017441">
    <property type="entry name" value="Protein_kinase_ATP_BS"/>
</dbReference>
<dbReference type="PROSITE" id="PS50011">
    <property type="entry name" value="PROTEIN_KINASE_DOM"/>
    <property type="match status" value="1"/>
</dbReference>
<reference evidence="10 11" key="1">
    <citation type="submission" date="2020-08" db="EMBL/GenBank/DDBJ databases">
        <title>Bridging the membrane lipid divide: bacteria of the FCB group superphylum have the potential to synthesize archaeal ether lipids.</title>
        <authorList>
            <person name="Villanueva L."/>
            <person name="Von Meijenfeldt F.A.B."/>
            <person name="Westbye A.B."/>
            <person name="Yadav S."/>
            <person name="Hopmans E.C."/>
            <person name="Dutilh B.E."/>
            <person name="Sinninghe Damste J.S."/>
        </authorList>
    </citation>
    <scope>NUCLEOTIDE SEQUENCE [LARGE SCALE GENOMIC DNA]</scope>
    <source>
        <strain evidence="10">NIOZ-UU17</strain>
    </source>
</reference>
<name>A0A8J6TSL7_9BACT</name>
<dbReference type="SMART" id="SM01080">
    <property type="entry name" value="CHASE2"/>
    <property type="match status" value="1"/>
</dbReference>
<comment type="caution">
    <text evidence="10">The sequence shown here is derived from an EMBL/GenBank/DDBJ whole genome shotgun (WGS) entry which is preliminary data.</text>
</comment>
<sequence>MGILKRHPAKALGLGITVIFLLLGFLRMDFLDTMELKFYDLMMELRSDPQSPSDVVIVDIDDDSIDKLGRWPWPRSLLAQGLNKISAGKPRVVGLNFILSESEESAGLKVLRDMEALFSTTVLDQAGQKGQIFLQAMQSAQEKLDNDKKLTDSLQAAGKVILPVFFKASAAGVKGPAETNKSLIDQSIQMVSNPEGLDVPMADEITLPIDAFFKTATGIGHINLGYDMDGTARRERLLYEYRGLYIPAYTVKLAAEYLNLPNSKIRAVLGSAVYLGSLKIPTNWGTEMMISFKGPRGSFKSYSFFDVINDKVPGSVFKNKLVLVSASASGIMNPLSTPTDPTMPVGELTANTVWSILNKKFIQQPSWGSSAELLMILVLGLIITFVLPRLKAGIAGLVFFIMLIALTGGSIYLFVSGGLWVWITYPLLQLVLGYIGVVSIKYFVTETRKEKVEGESAETNRMLGLSFQSQGMLDMAFDKLRRVPVDDEMKDVLYNLALDYERKRQYNKAASVFEYIEEHDAKFKDVAERKKKLLQTSETMIFGDGFLGGSPGDELLSGTTGTRPTLGRYEVLKQLGKGAMGIVYLGQDPRINRTTAIKTVRFSDDFEPEDAEKMKEAFFREAESAGTLSHPNIVTIYDAGDEQDLAYIAMEFLEGEDLDKYTKKDKLLPMRKVIDYIADISDALDYAHKIGIVHRDIKPANIMLLKSGVVKITDFGIARIAATSQTQTGVVKGTPYYMSPEQFAGDKVDGRSDIFSVGVMLFQLLTGKLPFHGENPMALMNQIMNVPHPDPRKFNPKIVKPLVTIIDNTLAKDRAKRYQAASQLCGHLRALGKKIDAVMAKKKSE</sequence>
<proteinExistence type="predicted"/>
<accession>A0A8J6TSL7</accession>
<dbReference type="PANTHER" id="PTHR43289">
    <property type="entry name" value="MITOGEN-ACTIVATED PROTEIN KINASE KINASE KINASE 20-RELATED"/>
    <property type="match status" value="1"/>
</dbReference>